<keyword evidence="3" id="KW-1185">Reference proteome</keyword>
<reference evidence="2 3" key="1">
    <citation type="journal article" date="2019" name="Commun. Biol.">
        <title>The bagworm genome reveals a unique fibroin gene that provides high tensile strength.</title>
        <authorList>
            <person name="Kono N."/>
            <person name="Nakamura H."/>
            <person name="Ohtoshi R."/>
            <person name="Tomita M."/>
            <person name="Numata K."/>
            <person name="Arakawa K."/>
        </authorList>
    </citation>
    <scope>NUCLEOTIDE SEQUENCE [LARGE SCALE GENOMIC DNA]</scope>
</reference>
<proteinExistence type="predicted"/>
<comment type="caution">
    <text evidence="2">The sequence shown here is derived from an EMBL/GenBank/DDBJ whole genome shotgun (WGS) entry which is preliminary data.</text>
</comment>
<gene>
    <name evidence="2" type="ORF">EVAR_10532_1</name>
</gene>
<organism evidence="2 3">
    <name type="scientific">Eumeta variegata</name>
    <name type="common">Bagworm moth</name>
    <name type="synonym">Eumeta japonica</name>
    <dbReference type="NCBI Taxonomy" id="151549"/>
    <lineage>
        <taxon>Eukaryota</taxon>
        <taxon>Metazoa</taxon>
        <taxon>Ecdysozoa</taxon>
        <taxon>Arthropoda</taxon>
        <taxon>Hexapoda</taxon>
        <taxon>Insecta</taxon>
        <taxon>Pterygota</taxon>
        <taxon>Neoptera</taxon>
        <taxon>Endopterygota</taxon>
        <taxon>Lepidoptera</taxon>
        <taxon>Glossata</taxon>
        <taxon>Ditrysia</taxon>
        <taxon>Tineoidea</taxon>
        <taxon>Psychidae</taxon>
        <taxon>Oiketicinae</taxon>
        <taxon>Eumeta</taxon>
    </lineage>
</organism>
<dbReference type="AlphaFoldDB" id="A0A4C1TIG3"/>
<accession>A0A4C1TIG3</accession>
<feature type="region of interest" description="Disordered" evidence="1">
    <location>
        <begin position="73"/>
        <end position="94"/>
    </location>
</feature>
<sequence>MTTLPQPPGAAHRPRRTRAKGDNFRMIRRIATPVFPTHGPCGCGRAPRPLMDCHRFALSPLTVYIIRKTRRKGAFGDRDTDGAGSRGASTAKTGLRASSLKTRVDPFICKELPAGDGYSYKQHQLNIERCSGE</sequence>
<dbReference type="Proteomes" id="UP000299102">
    <property type="component" value="Unassembled WGS sequence"/>
</dbReference>
<evidence type="ECO:0000256" key="1">
    <source>
        <dbReference type="SAM" id="MobiDB-lite"/>
    </source>
</evidence>
<evidence type="ECO:0000313" key="3">
    <source>
        <dbReference type="Proteomes" id="UP000299102"/>
    </source>
</evidence>
<dbReference type="EMBL" id="BGZK01000060">
    <property type="protein sequence ID" value="GBP13976.1"/>
    <property type="molecule type" value="Genomic_DNA"/>
</dbReference>
<protein>
    <submittedName>
        <fullName evidence="2">Uncharacterized protein</fullName>
    </submittedName>
</protein>
<evidence type="ECO:0000313" key="2">
    <source>
        <dbReference type="EMBL" id="GBP13976.1"/>
    </source>
</evidence>
<feature type="region of interest" description="Disordered" evidence="1">
    <location>
        <begin position="1"/>
        <end position="22"/>
    </location>
</feature>
<name>A0A4C1TIG3_EUMVA</name>